<dbReference type="AlphaFoldDB" id="A0A1I1TYD6"/>
<dbReference type="InterPro" id="IPR000421">
    <property type="entry name" value="FA58C"/>
</dbReference>
<sequence>MKNTYVKVFIVLILIFYVTPNYAQSILISTDRIKNIITQSKNSNVHFNQNENFLFNDVTQNAIVVETLASSNNAGWIAQNIVDSTSQTYWMSEINSGNQEWIELKYDKAFAANHVSIVLNNGRQGNTPKIQASTDGEHWVDLATINIFEHPNDEDNFRHISFYFDNNQMYQHYRYVSDPTVFLLLNYLEFMNKKPLTASVTQIASNIRPPWQSMM</sequence>
<reference evidence="2 3" key="1">
    <citation type="submission" date="2016-10" db="EMBL/GenBank/DDBJ databases">
        <authorList>
            <person name="de Groot N.N."/>
        </authorList>
    </citation>
    <scope>NUCLEOTIDE SEQUENCE [LARGE SCALE GENOMIC DNA]</scope>
    <source>
        <strain evidence="2 3">DSM 6059</strain>
    </source>
</reference>
<dbReference type="Proteomes" id="UP000198862">
    <property type="component" value="Unassembled WGS sequence"/>
</dbReference>
<proteinExistence type="predicted"/>
<accession>A0A1I1TYD6</accession>
<dbReference type="SUPFAM" id="SSF49785">
    <property type="entry name" value="Galactose-binding domain-like"/>
    <property type="match status" value="1"/>
</dbReference>
<dbReference type="InterPro" id="IPR008979">
    <property type="entry name" value="Galactose-bd-like_sf"/>
</dbReference>
<keyword evidence="3" id="KW-1185">Reference proteome</keyword>
<organism evidence="2 3">
    <name type="scientific">Pseudoalteromonas denitrificans DSM 6059</name>
    <dbReference type="NCBI Taxonomy" id="1123010"/>
    <lineage>
        <taxon>Bacteria</taxon>
        <taxon>Pseudomonadati</taxon>
        <taxon>Pseudomonadota</taxon>
        <taxon>Gammaproteobacteria</taxon>
        <taxon>Alteromonadales</taxon>
        <taxon>Pseudoalteromonadaceae</taxon>
        <taxon>Pseudoalteromonas</taxon>
    </lineage>
</organism>
<dbReference type="OrthoDB" id="1113844at2"/>
<feature type="domain" description="F5/8 type C" evidence="1">
    <location>
        <begin position="42"/>
        <end position="142"/>
    </location>
</feature>
<dbReference type="Pfam" id="PF00754">
    <property type="entry name" value="F5_F8_type_C"/>
    <property type="match status" value="1"/>
</dbReference>
<evidence type="ECO:0000313" key="3">
    <source>
        <dbReference type="Proteomes" id="UP000198862"/>
    </source>
</evidence>
<dbReference type="EMBL" id="FOLO01000077">
    <property type="protein sequence ID" value="SFD63395.1"/>
    <property type="molecule type" value="Genomic_DNA"/>
</dbReference>
<dbReference type="RefSeq" id="WP_091991331.1">
    <property type="nucleotide sequence ID" value="NZ_FOLO01000077.1"/>
</dbReference>
<dbReference type="Gene3D" id="2.60.120.260">
    <property type="entry name" value="Galactose-binding domain-like"/>
    <property type="match status" value="1"/>
</dbReference>
<evidence type="ECO:0000259" key="1">
    <source>
        <dbReference type="PROSITE" id="PS50022"/>
    </source>
</evidence>
<evidence type="ECO:0000313" key="2">
    <source>
        <dbReference type="EMBL" id="SFD63395.1"/>
    </source>
</evidence>
<gene>
    <name evidence="2" type="ORF">SAMN02745724_05040</name>
</gene>
<dbReference type="PROSITE" id="PS50022">
    <property type="entry name" value="FA58C_3"/>
    <property type="match status" value="1"/>
</dbReference>
<protein>
    <submittedName>
        <fullName evidence="2">F5/8 type C domain-containing protein</fullName>
    </submittedName>
</protein>
<name>A0A1I1TYD6_9GAMM</name>
<dbReference type="STRING" id="1123010.SAMN02745724_05040"/>